<protein>
    <recommendedName>
        <fullName evidence="3">STAS/SEC14 domain-containing protein</fullName>
    </recommendedName>
</protein>
<comment type="caution">
    <text evidence="1">The sequence shown here is derived from an EMBL/GenBank/DDBJ whole genome shotgun (WGS) entry which is preliminary data.</text>
</comment>
<dbReference type="EMBL" id="WACR01000005">
    <property type="protein sequence ID" value="KAB1064434.1"/>
    <property type="molecule type" value="Genomic_DNA"/>
</dbReference>
<proteinExistence type="predicted"/>
<reference evidence="1 2" key="1">
    <citation type="submission" date="2019-09" db="EMBL/GenBank/DDBJ databases">
        <title>Genomes of Cryomorphaceae.</title>
        <authorList>
            <person name="Bowman J.P."/>
        </authorList>
    </citation>
    <scope>NUCLEOTIDE SEQUENCE [LARGE SCALE GENOMIC DNA]</scope>
    <source>
        <strain evidence="1 2">KCTC 52047</strain>
    </source>
</reference>
<accession>A0A6N6M8L7</accession>
<evidence type="ECO:0008006" key="3">
    <source>
        <dbReference type="Google" id="ProtNLM"/>
    </source>
</evidence>
<dbReference type="AlphaFoldDB" id="A0A6N6M8L7"/>
<keyword evidence="2" id="KW-1185">Reference proteome</keyword>
<dbReference type="OrthoDB" id="1119272at2"/>
<organism evidence="1 2">
    <name type="scientific">Salibacter halophilus</name>
    <dbReference type="NCBI Taxonomy" id="1803916"/>
    <lineage>
        <taxon>Bacteria</taxon>
        <taxon>Pseudomonadati</taxon>
        <taxon>Bacteroidota</taxon>
        <taxon>Flavobacteriia</taxon>
        <taxon>Flavobacteriales</taxon>
        <taxon>Salibacteraceae</taxon>
        <taxon>Salibacter</taxon>
    </lineage>
</organism>
<dbReference type="Proteomes" id="UP000435357">
    <property type="component" value="Unassembled WGS sequence"/>
</dbReference>
<evidence type="ECO:0000313" key="2">
    <source>
        <dbReference type="Proteomes" id="UP000435357"/>
    </source>
</evidence>
<sequence>MPAKFEIFPKDEFILEVFDGKVFFNDIIEVTQKIWSHPDYDAEFDGISDLSKADVKLSRDEMNQFIKAIEESQKRVSGKLAIIASKPLATAFAILFEKKVKFNPGVKVFTTHDGAIHYLGKDSSFLKRIYNEFESK</sequence>
<dbReference type="RefSeq" id="WP_151167601.1">
    <property type="nucleotide sequence ID" value="NZ_WACR01000005.1"/>
</dbReference>
<name>A0A6N6M8L7_9FLAO</name>
<evidence type="ECO:0000313" key="1">
    <source>
        <dbReference type="EMBL" id="KAB1064434.1"/>
    </source>
</evidence>
<gene>
    <name evidence="1" type="ORF">F3059_06970</name>
</gene>